<organism evidence="5 6">
    <name type="scientific">Tilletia horrida</name>
    <dbReference type="NCBI Taxonomy" id="155126"/>
    <lineage>
        <taxon>Eukaryota</taxon>
        <taxon>Fungi</taxon>
        <taxon>Dikarya</taxon>
        <taxon>Basidiomycota</taxon>
        <taxon>Ustilaginomycotina</taxon>
        <taxon>Exobasidiomycetes</taxon>
        <taxon>Tilletiales</taxon>
        <taxon>Tilletiaceae</taxon>
        <taxon>Tilletia</taxon>
    </lineage>
</organism>
<dbReference type="PROSITE" id="PS50002">
    <property type="entry name" value="SH3"/>
    <property type="match status" value="1"/>
</dbReference>
<sequence>MSSDAYAAHILTRLQADVHFLESTGHLTPEASAAIRSHLSQPQPTSSTSTPAAILPNLTSRFAQLAKSKRSAPAVPQPAVAAAAPEPEPQAQQDLARAIWSYTAEPGASDELSFAEGDTLVVVERTSADWWKGYVLSRPSEPKLYPANYVESIAVAPTPPSRSLPPAYAGAGSYLEKSEGATYTASGRLIPKARFSSGGPPPPPAQGDQQQAQAGPSNGNGIGGLTPVMTEEQKAKKNAGMKKLGGTMAHGAAGGVGFGVGMGLVNAIF</sequence>
<protein>
    <recommendedName>
        <fullName evidence="4">SH3 domain-containing protein</fullName>
    </recommendedName>
</protein>
<feature type="domain" description="SH3" evidence="4">
    <location>
        <begin position="91"/>
        <end position="155"/>
    </location>
</feature>
<evidence type="ECO:0000313" key="5">
    <source>
        <dbReference type="EMBL" id="KAK0545029.1"/>
    </source>
</evidence>
<dbReference type="PRINTS" id="PR00452">
    <property type="entry name" value="SH3DOMAIN"/>
</dbReference>
<accession>A0AAN6JVM0</accession>
<dbReference type="Proteomes" id="UP001176517">
    <property type="component" value="Unassembled WGS sequence"/>
</dbReference>
<reference evidence="5" key="1">
    <citation type="journal article" date="2023" name="PhytoFront">
        <title>Draft Genome Resources of Seven Strains of Tilletia horrida, Causal Agent of Kernel Smut of Rice.</title>
        <authorList>
            <person name="Khanal S."/>
            <person name="Antony Babu S."/>
            <person name="Zhou X.G."/>
        </authorList>
    </citation>
    <scope>NUCLEOTIDE SEQUENCE</scope>
    <source>
        <strain evidence="5">TX6</strain>
    </source>
</reference>
<feature type="region of interest" description="Disordered" evidence="3">
    <location>
        <begin position="191"/>
        <end position="226"/>
    </location>
</feature>
<evidence type="ECO:0000259" key="4">
    <source>
        <dbReference type="PROSITE" id="PS50002"/>
    </source>
</evidence>
<gene>
    <name evidence="5" type="ORF">OC846_005827</name>
</gene>
<dbReference type="AlphaFoldDB" id="A0AAN6JVM0"/>
<dbReference type="SUPFAM" id="SSF50044">
    <property type="entry name" value="SH3-domain"/>
    <property type="match status" value="1"/>
</dbReference>
<evidence type="ECO:0000256" key="1">
    <source>
        <dbReference type="ARBA" id="ARBA00022443"/>
    </source>
</evidence>
<dbReference type="InterPro" id="IPR036028">
    <property type="entry name" value="SH3-like_dom_sf"/>
</dbReference>
<comment type="caution">
    <text evidence="5">The sequence shown here is derived from an EMBL/GenBank/DDBJ whole genome shotgun (WGS) entry which is preliminary data.</text>
</comment>
<name>A0AAN6JVM0_9BASI</name>
<feature type="compositionally biased region" description="Low complexity" evidence="3">
    <location>
        <begin position="206"/>
        <end position="216"/>
    </location>
</feature>
<dbReference type="Pfam" id="PF14604">
    <property type="entry name" value="SH3_9"/>
    <property type="match status" value="1"/>
</dbReference>
<dbReference type="EMBL" id="JAPDMZ010000250">
    <property type="protein sequence ID" value="KAK0545029.1"/>
    <property type="molecule type" value="Genomic_DNA"/>
</dbReference>
<evidence type="ECO:0000256" key="2">
    <source>
        <dbReference type="PROSITE-ProRule" id="PRU00192"/>
    </source>
</evidence>
<evidence type="ECO:0000256" key="3">
    <source>
        <dbReference type="SAM" id="MobiDB-lite"/>
    </source>
</evidence>
<evidence type="ECO:0000313" key="6">
    <source>
        <dbReference type="Proteomes" id="UP001176517"/>
    </source>
</evidence>
<dbReference type="InterPro" id="IPR001452">
    <property type="entry name" value="SH3_domain"/>
</dbReference>
<keyword evidence="6" id="KW-1185">Reference proteome</keyword>
<dbReference type="Gene3D" id="2.30.30.40">
    <property type="entry name" value="SH3 Domains"/>
    <property type="match status" value="1"/>
</dbReference>
<dbReference type="SMART" id="SM00326">
    <property type="entry name" value="SH3"/>
    <property type="match status" value="1"/>
</dbReference>
<proteinExistence type="predicted"/>
<keyword evidence="1 2" id="KW-0728">SH3 domain</keyword>